<reference evidence="1" key="1">
    <citation type="submission" date="2013-12" db="EMBL/GenBank/DDBJ databases">
        <title>The Genome Sequence of Aphanomyces invadans NJM9701.</title>
        <authorList>
            <consortium name="The Broad Institute Genomics Platform"/>
            <person name="Russ C."/>
            <person name="Tyler B."/>
            <person name="van West P."/>
            <person name="Dieguez-Uribeondo J."/>
            <person name="Young S.K."/>
            <person name="Zeng Q."/>
            <person name="Gargeya S."/>
            <person name="Fitzgerald M."/>
            <person name="Abouelleil A."/>
            <person name="Alvarado L."/>
            <person name="Chapman S.B."/>
            <person name="Gainer-Dewar J."/>
            <person name="Goldberg J."/>
            <person name="Griggs A."/>
            <person name="Gujja S."/>
            <person name="Hansen M."/>
            <person name="Howarth C."/>
            <person name="Imamovic A."/>
            <person name="Ireland A."/>
            <person name="Larimer J."/>
            <person name="McCowan C."/>
            <person name="Murphy C."/>
            <person name="Pearson M."/>
            <person name="Poon T.W."/>
            <person name="Priest M."/>
            <person name="Roberts A."/>
            <person name="Saif S."/>
            <person name="Shea T."/>
            <person name="Sykes S."/>
            <person name="Wortman J."/>
            <person name="Nusbaum C."/>
            <person name="Birren B."/>
        </authorList>
    </citation>
    <scope>NUCLEOTIDE SEQUENCE [LARGE SCALE GENOMIC DNA]</scope>
    <source>
        <strain evidence="1">NJM9701</strain>
    </source>
</reference>
<gene>
    <name evidence="1" type="ORF">H310_04125</name>
</gene>
<evidence type="ECO:0000313" key="1">
    <source>
        <dbReference type="EMBL" id="ETW05097.1"/>
    </source>
</evidence>
<organism evidence="1">
    <name type="scientific">Aphanomyces invadans</name>
    <dbReference type="NCBI Taxonomy" id="157072"/>
    <lineage>
        <taxon>Eukaryota</taxon>
        <taxon>Sar</taxon>
        <taxon>Stramenopiles</taxon>
        <taxon>Oomycota</taxon>
        <taxon>Saprolegniomycetes</taxon>
        <taxon>Saprolegniales</taxon>
        <taxon>Verrucalvaceae</taxon>
        <taxon>Aphanomyces</taxon>
    </lineage>
</organism>
<name>A0A024UGU3_9STRA</name>
<dbReference type="EMBL" id="KI913957">
    <property type="protein sequence ID" value="ETW05097.1"/>
    <property type="molecule type" value="Genomic_DNA"/>
</dbReference>
<protein>
    <submittedName>
        <fullName evidence="1">Uncharacterized protein</fullName>
    </submittedName>
</protein>
<dbReference type="VEuPathDB" id="FungiDB:H310_04125"/>
<dbReference type="OrthoDB" id="111911at2759"/>
<accession>A0A024UGU3</accession>
<dbReference type="RefSeq" id="XP_008866535.1">
    <property type="nucleotide sequence ID" value="XM_008868313.1"/>
</dbReference>
<sequence length="34" mass="3995">MKPAPYLKHMAKLDFWRLVVFSDEKKFDLDGPNG</sequence>
<dbReference type="AlphaFoldDB" id="A0A024UGU3"/>
<proteinExistence type="predicted"/>
<dbReference type="GeneID" id="20081175"/>